<sequence>MKTRYKIAIVVSIIIAVGTISTLAYLTQTDFFIVPKRSGNQWSNTELDCPENFIIYENNCVPVNSENREVHDASLFFKSVDGTITELCKIDFEDLGQHKNKLDS</sequence>
<dbReference type="EMBL" id="JOKN01000049">
    <property type="protein sequence ID" value="KEQ55899.1"/>
    <property type="molecule type" value="Genomic_DNA"/>
</dbReference>
<accession>A0A081RL26</accession>
<keyword evidence="1" id="KW-0472">Membrane</keyword>
<keyword evidence="1" id="KW-0812">Transmembrane</keyword>
<protein>
    <submittedName>
        <fullName evidence="2">Uncharacterized protein</fullName>
    </submittedName>
</protein>
<organism evidence="2 3">
    <name type="scientific">Marine Group I thaumarchaeote SCGC AAA799-N04</name>
    <dbReference type="NCBI Taxonomy" id="1502293"/>
    <lineage>
        <taxon>Archaea</taxon>
        <taxon>Nitrososphaerota</taxon>
        <taxon>Marine Group I</taxon>
    </lineage>
</organism>
<comment type="caution">
    <text evidence="2">The sequence shown here is derived from an EMBL/GenBank/DDBJ whole genome shotgun (WGS) entry which is preliminary data.</text>
</comment>
<evidence type="ECO:0000313" key="2">
    <source>
        <dbReference type="EMBL" id="KEQ55899.1"/>
    </source>
</evidence>
<feature type="transmembrane region" description="Helical" evidence="1">
    <location>
        <begin position="7"/>
        <end position="26"/>
    </location>
</feature>
<dbReference type="AlphaFoldDB" id="A0A081RL26"/>
<dbReference type="Proteomes" id="UP000028059">
    <property type="component" value="Unassembled WGS sequence"/>
</dbReference>
<keyword evidence="3" id="KW-1185">Reference proteome</keyword>
<keyword evidence="1" id="KW-1133">Transmembrane helix</keyword>
<name>A0A081RL26_9ARCH</name>
<gene>
    <name evidence="2" type="ORF">AAA799N04_01694</name>
</gene>
<proteinExistence type="predicted"/>
<evidence type="ECO:0000256" key="1">
    <source>
        <dbReference type="SAM" id="Phobius"/>
    </source>
</evidence>
<evidence type="ECO:0000313" key="3">
    <source>
        <dbReference type="Proteomes" id="UP000028059"/>
    </source>
</evidence>
<reference evidence="2 3" key="1">
    <citation type="submission" date="2014-06" db="EMBL/GenBank/DDBJ databases">
        <authorList>
            <person name="Ngugi D.K."/>
            <person name="Blom J."/>
            <person name="Alam I."/>
            <person name="Rashid M."/>
            <person name="Ba Alawi W."/>
            <person name="Zhang G."/>
            <person name="Hikmawan T."/>
            <person name="Guan Y."/>
            <person name="Antunes A."/>
            <person name="Siam R."/>
            <person name="ElDorry H."/>
            <person name="Bajic V."/>
            <person name="Stingl U."/>
        </authorList>
    </citation>
    <scope>NUCLEOTIDE SEQUENCE [LARGE SCALE GENOMIC DNA]</scope>
    <source>
        <strain evidence="2">SCGC AAA799-N04</strain>
    </source>
</reference>